<feature type="transmembrane region" description="Helical" evidence="2">
    <location>
        <begin position="200"/>
        <end position="222"/>
    </location>
</feature>
<name>Q54PY8_DICDI</name>
<organism evidence="4 5">
    <name type="scientific">Dictyostelium discoideum</name>
    <name type="common">Social amoeba</name>
    <dbReference type="NCBI Taxonomy" id="44689"/>
    <lineage>
        <taxon>Eukaryota</taxon>
        <taxon>Amoebozoa</taxon>
        <taxon>Evosea</taxon>
        <taxon>Eumycetozoa</taxon>
        <taxon>Dictyostelia</taxon>
        <taxon>Dictyosteliales</taxon>
        <taxon>Dictyosteliaceae</taxon>
        <taxon>Dictyostelium</taxon>
    </lineage>
</organism>
<dbReference type="eggNOG" id="ENOG502S4MB">
    <property type="taxonomic scope" value="Eukaryota"/>
</dbReference>
<comment type="caution">
    <text evidence="4">The sequence shown here is derived from an EMBL/GenBank/DDBJ whole genome shotgun (WGS) entry which is preliminary data.</text>
</comment>
<dbReference type="OMA" id="IQIADPH"/>
<dbReference type="Gene3D" id="3.60.21.10">
    <property type="match status" value="1"/>
</dbReference>
<reference evidence="4 5" key="1">
    <citation type="journal article" date="2005" name="Nature">
        <title>The genome of the social amoeba Dictyostelium discoideum.</title>
        <authorList>
            <consortium name="The Dictyostelium discoideum Sequencing Consortium"/>
            <person name="Eichinger L."/>
            <person name="Pachebat J.A."/>
            <person name="Glockner G."/>
            <person name="Rajandream M.A."/>
            <person name="Sucgang R."/>
            <person name="Berriman M."/>
            <person name="Song J."/>
            <person name="Olsen R."/>
            <person name="Szafranski K."/>
            <person name="Xu Q."/>
            <person name="Tunggal B."/>
            <person name="Kummerfeld S."/>
            <person name="Madera M."/>
            <person name="Konfortov B.A."/>
            <person name="Rivero F."/>
            <person name="Bankier A.T."/>
            <person name="Lehmann R."/>
            <person name="Hamlin N."/>
            <person name="Davies R."/>
            <person name="Gaudet P."/>
            <person name="Fey P."/>
            <person name="Pilcher K."/>
            <person name="Chen G."/>
            <person name="Saunders D."/>
            <person name="Sodergren E."/>
            <person name="Davis P."/>
            <person name="Kerhornou A."/>
            <person name="Nie X."/>
            <person name="Hall N."/>
            <person name="Anjard C."/>
            <person name="Hemphill L."/>
            <person name="Bason N."/>
            <person name="Farbrother P."/>
            <person name="Desany B."/>
            <person name="Just E."/>
            <person name="Morio T."/>
            <person name="Rost R."/>
            <person name="Churcher C."/>
            <person name="Cooper J."/>
            <person name="Haydock S."/>
            <person name="van Driessche N."/>
            <person name="Cronin A."/>
            <person name="Goodhead I."/>
            <person name="Muzny D."/>
            <person name="Mourier T."/>
            <person name="Pain A."/>
            <person name="Lu M."/>
            <person name="Harper D."/>
            <person name="Lindsay R."/>
            <person name="Hauser H."/>
            <person name="James K."/>
            <person name="Quiles M."/>
            <person name="Madan Babu M."/>
            <person name="Saito T."/>
            <person name="Buchrieser C."/>
            <person name="Wardroper A."/>
            <person name="Felder M."/>
            <person name="Thangavelu M."/>
            <person name="Johnson D."/>
            <person name="Knights A."/>
            <person name="Loulseged H."/>
            <person name="Mungall K."/>
            <person name="Oliver K."/>
            <person name="Price C."/>
            <person name="Quail M.A."/>
            <person name="Urushihara H."/>
            <person name="Hernandez J."/>
            <person name="Rabbinowitsch E."/>
            <person name="Steffen D."/>
            <person name="Sanders M."/>
            <person name="Ma J."/>
            <person name="Kohara Y."/>
            <person name="Sharp S."/>
            <person name="Simmonds M."/>
            <person name="Spiegler S."/>
            <person name="Tivey A."/>
            <person name="Sugano S."/>
            <person name="White B."/>
            <person name="Walker D."/>
            <person name="Woodward J."/>
            <person name="Winckler T."/>
            <person name="Tanaka Y."/>
            <person name="Shaulsky G."/>
            <person name="Schleicher M."/>
            <person name="Weinstock G."/>
            <person name="Rosenthal A."/>
            <person name="Cox E.C."/>
            <person name="Chisholm R.L."/>
            <person name="Gibbs R."/>
            <person name="Loomis W.F."/>
            <person name="Platzer M."/>
            <person name="Kay R.R."/>
            <person name="Williams J."/>
            <person name="Dear P.H."/>
            <person name="Noegel A.A."/>
            <person name="Barrell B."/>
            <person name="Kuspa A."/>
        </authorList>
    </citation>
    <scope>NUCLEOTIDE SEQUENCE [LARGE SCALE GENOMIC DNA]</scope>
    <source>
        <strain evidence="4 5">AX4</strain>
    </source>
</reference>
<feature type="transmembrane region" description="Helical" evidence="2">
    <location>
        <begin position="228"/>
        <end position="250"/>
    </location>
</feature>
<dbReference type="dictyBase" id="DDB_G0284223"/>
<protein>
    <recommendedName>
        <fullName evidence="3">Calcineurin-like phosphoesterase domain-containing protein</fullName>
    </recommendedName>
</protein>
<evidence type="ECO:0000313" key="4">
    <source>
        <dbReference type="EMBL" id="EAL65300.1"/>
    </source>
</evidence>
<dbReference type="InterPro" id="IPR029052">
    <property type="entry name" value="Metallo-depent_PP-like"/>
</dbReference>
<feature type="transmembrane region" description="Helical" evidence="2">
    <location>
        <begin position="90"/>
        <end position="112"/>
    </location>
</feature>
<dbReference type="SUPFAM" id="SSF56300">
    <property type="entry name" value="Metallo-dependent phosphatases"/>
    <property type="match status" value="1"/>
</dbReference>
<dbReference type="VEuPathDB" id="AmoebaDB:DDB_G0284223"/>
<feature type="transmembrane region" description="Helical" evidence="2">
    <location>
        <begin position="61"/>
        <end position="84"/>
    </location>
</feature>
<dbReference type="Proteomes" id="UP000002195">
    <property type="component" value="Unassembled WGS sequence"/>
</dbReference>
<dbReference type="KEGG" id="ddi:DDB_G0284223"/>
<dbReference type="GO" id="GO:0016787">
    <property type="term" value="F:hydrolase activity"/>
    <property type="evidence" value="ECO:0007669"/>
    <property type="project" value="InterPro"/>
</dbReference>
<feature type="domain" description="Calcineurin-like phosphoesterase" evidence="3">
    <location>
        <begin position="311"/>
        <end position="395"/>
    </location>
</feature>
<keyword evidence="2" id="KW-1133">Transmembrane helix</keyword>
<evidence type="ECO:0000259" key="3">
    <source>
        <dbReference type="Pfam" id="PF00149"/>
    </source>
</evidence>
<evidence type="ECO:0000313" key="5">
    <source>
        <dbReference type="Proteomes" id="UP000002195"/>
    </source>
</evidence>
<keyword evidence="2" id="KW-0812">Transmembrane</keyword>
<dbReference type="EMBL" id="AAFI02000064">
    <property type="protein sequence ID" value="EAL65300.1"/>
    <property type="molecule type" value="Genomic_DNA"/>
</dbReference>
<dbReference type="InParanoid" id="Q54PY8"/>
<proteinExistence type="predicted"/>
<accession>Q54PY8</accession>
<dbReference type="InterPro" id="IPR004843">
    <property type="entry name" value="Calcineurin-like_PHP"/>
</dbReference>
<feature type="transmembrane region" description="Helical" evidence="2">
    <location>
        <begin position="124"/>
        <end position="148"/>
    </location>
</feature>
<evidence type="ECO:0000256" key="2">
    <source>
        <dbReference type="SAM" id="Phobius"/>
    </source>
</evidence>
<dbReference type="PANTHER" id="PTHR31302">
    <property type="entry name" value="TRANSMEMBRANE PROTEIN WITH METALLOPHOSPHOESTERASE DOMAIN-RELATED"/>
    <property type="match status" value="1"/>
</dbReference>
<evidence type="ECO:0000256" key="1">
    <source>
        <dbReference type="SAM" id="MobiDB-lite"/>
    </source>
</evidence>
<dbReference type="PANTHER" id="PTHR31302:SF21">
    <property type="entry name" value="CALCINEURIN-LIKE PHOSPHOESTERASE DOMAIN-CONTAINING PROTEIN"/>
    <property type="match status" value="1"/>
</dbReference>
<dbReference type="HOGENOM" id="CLU_499160_0_0_1"/>
<feature type="transmembrane region" description="Helical" evidence="2">
    <location>
        <begin position="168"/>
        <end position="188"/>
    </location>
</feature>
<keyword evidence="5" id="KW-1185">Reference proteome</keyword>
<dbReference type="AlphaFoldDB" id="Q54PY8"/>
<dbReference type="RefSeq" id="XP_638657.1">
    <property type="nucleotide sequence ID" value="XM_633565.1"/>
</dbReference>
<gene>
    <name evidence="4" type="ORF">DDB_G0284223</name>
</gene>
<dbReference type="InterPro" id="IPR051158">
    <property type="entry name" value="Metallophosphoesterase_sf"/>
</dbReference>
<sequence length="546" mass="62137">MKNRKEKQQQQMSLMKEWDEPSTTTTTTTTDQSNQPYKYIEAKCNLNKETEKSIGHPVSKFAKIVIVLLAISLPTISFVLAARVKGRLTLPFYIFGLPSWLILVPILIYFYRKKGFSPFIRSKGITALMAVSFSFYSLYNILFSMYILRPFFVVDQENNAVSGYRYRGIMWLPLLILIYLHSTVYIQHLVLSKCKMRPKLYLYLVSYPSSVFFTTMILSIPFYLVVPFIPSLVGMFIMLIPLVLSIIGLYQTLITRPPNKWQVKDIYLKTSSNEEMENEQLITPKKSLKRVKIQPLSDHNEQIVDFKQPLSIIQIADPHLGPMMSCERLTEICESTVKLNPDLVLLTGDFFTSESFNPENTLEIALAPLKKLPHGKVFACVGNHDLEEGCMEILERALKTIQCPLLIDQSVLVETRIGKIQITGFDYRNKARQQHIHEVCSAYPPIQGIPRIALLHDPGSFKFIPTDYGCITFSGHTHGGQIGIRSDLLSLTMVGITGIPDYSLWRNGNNYLYVHTGQGCRSMLGTMVLRVGVPAEDSLLQVYFES</sequence>
<feature type="region of interest" description="Disordered" evidence="1">
    <location>
        <begin position="1"/>
        <end position="32"/>
    </location>
</feature>
<dbReference type="Pfam" id="PF00149">
    <property type="entry name" value="Metallophos"/>
    <property type="match status" value="1"/>
</dbReference>
<dbReference type="GeneID" id="8624486"/>
<keyword evidence="2" id="KW-0472">Membrane</keyword>
<dbReference type="PaxDb" id="44689-DDB0238056"/>